<dbReference type="AlphaFoldDB" id="A0A1Q2L2R8"/>
<feature type="region of interest" description="Disordered" evidence="1">
    <location>
        <begin position="1"/>
        <end position="65"/>
    </location>
</feature>
<dbReference type="RefSeq" id="WP_077590630.1">
    <property type="nucleotide sequence ID" value="NZ_CP019640.1"/>
</dbReference>
<evidence type="ECO:0000256" key="1">
    <source>
        <dbReference type="SAM" id="MobiDB-lite"/>
    </source>
</evidence>
<dbReference type="InterPro" id="IPR025549">
    <property type="entry name" value="YjzC"/>
</dbReference>
<proteinExistence type="predicted"/>
<dbReference type="Pfam" id="PF14168">
    <property type="entry name" value="YjzC"/>
    <property type="match status" value="1"/>
</dbReference>
<sequence length="65" mass="7338">MANQERFKTGEVAPESGKYVFDSYMNDEDAEQPDSDEGELDMDKGDQFPPTPSTNKAAYWVKQNS</sequence>
<organism evidence="2 3">
    <name type="scientific">Planococcus lenghuensis</name>
    <dbReference type="NCBI Taxonomy" id="2213202"/>
    <lineage>
        <taxon>Bacteria</taxon>
        <taxon>Bacillati</taxon>
        <taxon>Bacillota</taxon>
        <taxon>Bacilli</taxon>
        <taxon>Bacillales</taxon>
        <taxon>Caryophanaceae</taxon>
        <taxon>Planococcus</taxon>
    </lineage>
</organism>
<dbReference type="Proteomes" id="UP000188184">
    <property type="component" value="Chromosome"/>
</dbReference>
<dbReference type="OrthoDB" id="5521296at2"/>
<evidence type="ECO:0000313" key="2">
    <source>
        <dbReference type="EMBL" id="AQQ54731.1"/>
    </source>
</evidence>
<reference evidence="2 3" key="1">
    <citation type="submission" date="2017-02" db="EMBL/GenBank/DDBJ databases">
        <title>The complete genomic sequence of a novel cold adapted crude oil-degrading bacterium Planococcus qaidamina Y42.</title>
        <authorList>
            <person name="Yang R."/>
        </authorList>
    </citation>
    <scope>NUCLEOTIDE SEQUENCE [LARGE SCALE GENOMIC DNA]</scope>
    <source>
        <strain evidence="2 3">Y42</strain>
    </source>
</reference>
<gene>
    <name evidence="2" type="ORF">B0X71_17560</name>
</gene>
<name>A0A1Q2L2R8_9BACL</name>
<dbReference type="KEGG" id="pmar:B0X71_17560"/>
<dbReference type="EMBL" id="CP019640">
    <property type="protein sequence ID" value="AQQ54731.1"/>
    <property type="molecule type" value="Genomic_DNA"/>
</dbReference>
<accession>A0A1Q2L2R8</accession>
<evidence type="ECO:0008006" key="4">
    <source>
        <dbReference type="Google" id="ProtNLM"/>
    </source>
</evidence>
<keyword evidence="3" id="KW-1185">Reference proteome</keyword>
<protein>
    <recommendedName>
        <fullName evidence="4">General stress protein</fullName>
    </recommendedName>
</protein>
<feature type="compositionally biased region" description="Acidic residues" evidence="1">
    <location>
        <begin position="25"/>
        <end position="40"/>
    </location>
</feature>
<evidence type="ECO:0000313" key="3">
    <source>
        <dbReference type="Proteomes" id="UP000188184"/>
    </source>
</evidence>